<dbReference type="Gene3D" id="2.60.40.2030">
    <property type="match status" value="1"/>
</dbReference>
<dbReference type="InterPro" id="IPR038081">
    <property type="entry name" value="CalX-like_sf"/>
</dbReference>
<evidence type="ECO:0000313" key="1">
    <source>
        <dbReference type="EMBL" id="SMF94611.1"/>
    </source>
</evidence>
<organism evidence="1 2">
    <name type="scientific">Methylomagnum ishizawai</name>
    <dbReference type="NCBI Taxonomy" id="1760988"/>
    <lineage>
        <taxon>Bacteria</taxon>
        <taxon>Pseudomonadati</taxon>
        <taxon>Pseudomonadota</taxon>
        <taxon>Gammaproteobacteria</taxon>
        <taxon>Methylococcales</taxon>
        <taxon>Methylococcaceae</taxon>
        <taxon>Methylomagnum</taxon>
    </lineage>
</organism>
<protein>
    <recommendedName>
        <fullName evidence="3">Calx-beta domain-containing protein</fullName>
    </recommendedName>
</protein>
<accession>A0A1Y6CW67</accession>
<sequence>MTVSAGELVARASTLVLDSINARFTEAEWLAWLNDAQREIVNLRPEANTVVAVGRLDPGVRQVLPDDAVRLVDVPRNLRAVAVPSLAIAAVDADRVEGDGGATGFVFAVTLSAVAAGDVFVDWGVAGSGGHPADAADFVDGVFPAGTLTIPAGQASGVITVPVQGDTAVESDEGFAVTLSNPVGATIAVATAFGTIINDDANEPNLLIATPGTLAFTADFGATYTHIGYPAGVNPPFVSMASDLAGGILAAYNLPEAAGMGLAYSTDYGQTWAVVGAGPGIATPDSACVRFGAGPLWVVFATDATGAVYSASDPLGAWTAHAALTESLPIVDMVYSPFGYWVALMSGPLVALQSTTDFEGWTVVANSHGGSATVHLDDVEVGAAGRSIAANDDATLAIVQPVANPWLGLVMDAFDRPDPPVGFGMGPALTDQDQPPFYYDTESPGVVGSLICPNLRRTGLDCMGGVRDIVYEDASAFHTFVDGNAISFGHGLQNGSGLLIFSSTFSTQEFTVYWNGSNSYHGPFTGLDAVDLTVNGATGIYLDVRSIDVGDMITVTLWSDSGFNTASSGYTYTAGAAQPFFEFASFAGIDPTNISAIALNVVCGAEDRLNSSFSLASISATRGLPDKLLIDNFQEPPLEQVIVFDGDTPTTADESVYDVVDTALGGYRGLRMYFGGDPVTLGDRTCTLVAGGLGTLAFIPVEETFGLEVVTIESLWNGPDGFDGVFAGLGAIDLTATEGNGIYVENTEAQPATLTIWSGGGAVSHSVSGTQAPIRRQDSGNGFQFFNFSLFTGAGVDLTEVSAIRLSWTVLIGLPQNVPRISVRYLSDKAGVLSTTDGMNWEVYSATTIDSTFPDPSVPMDVLRAQRSGLAGGFIGVPRSGTPLPAVSYGVGGVPDFGYSWNMWDADSPATDYYEGIQPVADSFVMIGGGRLYRQTGSAAWSILPDAGVDAGDHPRSLVAIR</sequence>
<name>A0A1Y6CW67_9GAMM</name>
<evidence type="ECO:0008006" key="3">
    <source>
        <dbReference type="Google" id="ProtNLM"/>
    </source>
</evidence>
<dbReference type="AlphaFoldDB" id="A0A1Y6CW67"/>
<dbReference type="Pfam" id="PF24175">
    <property type="entry name" value="SU10_adaptor"/>
    <property type="match status" value="1"/>
</dbReference>
<proteinExistence type="predicted"/>
<dbReference type="SUPFAM" id="SSF141072">
    <property type="entry name" value="CalX-like"/>
    <property type="match status" value="1"/>
</dbReference>
<dbReference type="EMBL" id="FXAM01000001">
    <property type="protein sequence ID" value="SMF94611.1"/>
    <property type="molecule type" value="Genomic_DNA"/>
</dbReference>
<dbReference type="SUPFAM" id="SSF110296">
    <property type="entry name" value="Oligoxyloglucan reducing end-specific cellobiohydrolase"/>
    <property type="match status" value="1"/>
</dbReference>
<reference evidence="1 2" key="1">
    <citation type="submission" date="2016-12" db="EMBL/GenBank/DDBJ databases">
        <authorList>
            <person name="Song W.-J."/>
            <person name="Kurnit D.M."/>
        </authorList>
    </citation>
    <scope>NUCLEOTIDE SEQUENCE [LARGE SCALE GENOMIC DNA]</scope>
    <source>
        <strain evidence="1 2">175</strain>
    </source>
</reference>
<dbReference type="OrthoDB" id="7486720at2"/>
<dbReference type="STRING" id="1760988.SAMN02949497_1932"/>
<dbReference type="RefSeq" id="WP_085212131.1">
    <property type="nucleotide sequence ID" value="NZ_FXAM01000001.1"/>
</dbReference>
<dbReference type="InterPro" id="IPR056209">
    <property type="entry name" value="SU10_adaptor"/>
</dbReference>
<dbReference type="Proteomes" id="UP000192923">
    <property type="component" value="Unassembled WGS sequence"/>
</dbReference>
<keyword evidence="2" id="KW-1185">Reference proteome</keyword>
<gene>
    <name evidence="1" type="ORF">SAMN02949497_1932</name>
</gene>
<evidence type="ECO:0000313" key="2">
    <source>
        <dbReference type="Proteomes" id="UP000192923"/>
    </source>
</evidence>